<dbReference type="OrthoDB" id="56388at2"/>
<evidence type="ECO:0000313" key="1">
    <source>
        <dbReference type="EMBL" id="SDE52022.1"/>
    </source>
</evidence>
<dbReference type="STRING" id="58114.SAMN05216270_12610"/>
<sequence length="961" mass="105467">MPDTNSELRQTFNRICAQPSGESRTVALETLLEAVDATGEQPLLNEILAEIVNAFRWSEDSLRHLSAYGRLLRNYDTAPEWFDEHTLYKLHWALHTIGLKMLGRHDVPLASIEAYLLQMRRHYAEAGHSVHPAHQIEYDLAVQLGDGERAAKALAALHSTEINRLDDCEPCVHSAMGSIYAGAGDHERAMQQWAPVLEGGQRCLSEPYRALADSLMPLVELGRLDEARANHLHGYQIIRDKDEMVLPLAQHVRFCALTGNEARAVELLHARAVVFTLALDPIFRLRLLESVQLACAALIARGGGDVQVPGPDGRNARADAAFDRIDAERRDLCERFDRRNGNDLMSRRSAERIAYTTAHPHVPLGLKAAIADAPQVRESRAEAPASTAADLECLLAEARAAGAAFADDRLERWGRVGEAAERLGVALEPSDEAEVLVFRLNDTDDPDRKRALTVRAADLFRKADREGRALTLEASMLRSDEDADVEAVRAEAAGLLGVAERLADADPVHSLRGRVSVHSALAELGERRGIEPDARLREAIAALDADLAARPDERGVTEARVRLLLVMARVVESDDDRNAAIRAAYELACAADHALETVVSALWYNVLLRNEERREEALAVAEKGMAAARPGMKDATIGAIHSAAAETAVSLEHWSRAELYAVQAARYHDRSGQSRLATIARHMAGVAMAEQGRNEAAVHVLWAVLEELAEADDEDEQWRTVDVRILLGDCYKQLGDREEASKQALEALRLMDGGIRHPNATQYARTAHQTGELLEEMGDVASAVLAFGRAERAWRERGVVPAAAWSVRAAIWARVEVDEADEEADSAAFAALAAELRTQWGDEELAPSYREFCRADLAETLLQHGSYLADDAAAIPLLREALEVFREGEYGIGARELSGARELMRRLAETGDAEGAAAVAEQTLGRLEPDENPGFRKRVEEAVAEYRDAAASDRPGSDRSE</sequence>
<gene>
    <name evidence="1" type="ORF">SAMN05216270_12610</name>
</gene>
<dbReference type="AlphaFoldDB" id="A0A1G7DKI1"/>
<accession>A0A1G7DKI1</accession>
<dbReference type="Proteomes" id="UP000198949">
    <property type="component" value="Unassembled WGS sequence"/>
</dbReference>
<dbReference type="RefSeq" id="WP_091040571.1">
    <property type="nucleotide sequence ID" value="NZ_FNAD01000026.1"/>
</dbReference>
<reference evidence="2" key="1">
    <citation type="submission" date="2016-10" db="EMBL/GenBank/DDBJ databases">
        <authorList>
            <person name="Varghese N."/>
            <person name="Submissions S."/>
        </authorList>
    </citation>
    <scope>NUCLEOTIDE SEQUENCE [LARGE SCALE GENOMIC DNA]</scope>
    <source>
        <strain evidence="2">CGMCC 4.3516</strain>
    </source>
</reference>
<dbReference type="InterPro" id="IPR011990">
    <property type="entry name" value="TPR-like_helical_dom_sf"/>
</dbReference>
<protein>
    <recommendedName>
        <fullName evidence="3">Tetratricopeptide repeat-containing protein</fullName>
    </recommendedName>
</protein>
<dbReference type="Gene3D" id="1.25.40.10">
    <property type="entry name" value="Tetratricopeptide repeat domain"/>
    <property type="match status" value="1"/>
</dbReference>
<dbReference type="SUPFAM" id="SSF48452">
    <property type="entry name" value="TPR-like"/>
    <property type="match status" value="2"/>
</dbReference>
<organism evidence="1 2">
    <name type="scientific">Glycomyces harbinensis</name>
    <dbReference type="NCBI Taxonomy" id="58114"/>
    <lineage>
        <taxon>Bacteria</taxon>
        <taxon>Bacillati</taxon>
        <taxon>Actinomycetota</taxon>
        <taxon>Actinomycetes</taxon>
        <taxon>Glycomycetales</taxon>
        <taxon>Glycomycetaceae</taxon>
        <taxon>Glycomyces</taxon>
    </lineage>
</organism>
<proteinExistence type="predicted"/>
<dbReference type="EMBL" id="FNAD01000026">
    <property type="protein sequence ID" value="SDE52022.1"/>
    <property type="molecule type" value="Genomic_DNA"/>
</dbReference>
<keyword evidence="2" id="KW-1185">Reference proteome</keyword>
<evidence type="ECO:0000313" key="2">
    <source>
        <dbReference type="Proteomes" id="UP000198949"/>
    </source>
</evidence>
<evidence type="ECO:0008006" key="3">
    <source>
        <dbReference type="Google" id="ProtNLM"/>
    </source>
</evidence>
<name>A0A1G7DKI1_9ACTN</name>